<sequence length="335" mass="36262">MAARPTMKDVALAAGVSLMTVSRVVNGDRGVSPQTTARVEQAVSRLGYQRNDNASHLRRKAQTTRTIGLVVDDLANPFYATLARAVEDEAYRRGYLVLVSSTNDDPRREREVVLAFSARQVDGLIVVPTAGSHSLLKAQMAQGMPVVCADRPARGLDADTVTVDNRDATRKAVTHLLAHRHRRIAYLGDQRDIWTLRERFAGYQEALRAHGVELDPGLVRHGLRSRAEAAQAVAELMSRQAPPTALFSSNDLITVGAIDGLGAPLPRVALVGFDDFPLADRLPRPVTVVSQDPATIGGTAAQLLFSRIDGYQAPPRSVVLMTRFIARGSGEIPPP</sequence>
<protein>
    <submittedName>
        <fullName evidence="5">LacI family transcriptional regulator</fullName>
    </submittedName>
</protein>
<dbReference type="GO" id="GO:0000976">
    <property type="term" value="F:transcription cis-regulatory region binding"/>
    <property type="evidence" value="ECO:0007669"/>
    <property type="project" value="TreeGrafter"/>
</dbReference>
<dbReference type="PROSITE" id="PS50932">
    <property type="entry name" value="HTH_LACI_2"/>
    <property type="match status" value="1"/>
</dbReference>
<evidence type="ECO:0000313" key="5">
    <source>
        <dbReference type="EMBL" id="GIH13825.1"/>
    </source>
</evidence>
<keyword evidence="1" id="KW-0805">Transcription regulation</keyword>
<dbReference type="InterPro" id="IPR028082">
    <property type="entry name" value="Peripla_BP_I"/>
</dbReference>
<dbReference type="RefSeq" id="WP_239133500.1">
    <property type="nucleotide sequence ID" value="NZ_BONZ01000017.1"/>
</dbReference>
<dbReference type="CDD" id="cd01392">
    <property type="entry name" value="HTH_LacI"/>
    <property type="match status" value="1"/>
</dbReference>
<evidence type="ECO:0000313" key="6">
    <source>
        <dbReference type="Proteomes" id="UP000642748"/>
    </source>
</evidence>
<dbReference type="InterPro" id="IPR000843">
    <property type="entry name" value="HTH_LacI"/>
</dbReference>
<gene>
    <name evidence="5" type="ORF">Raf01_19970</name>
</gene>
<dbReference type="GO" id="GO:0003700">
    <property type="term" value="F:DNA-binding transcription factor activity"/>
    <property type="evidence" value="ECO:0007669"/>
    <property type="project" value="TreeGrafter"/>
</dbReference>
<organism evidence="5 6">
    <name type="scientific">Rugosimonospora africana</name>
    <dbReference type="NCBI Taxonomy" id="556532"/>
    <lineage>
        <taxon>Bacteria</taxon>
        <taxon>Bacillati</taxon>
        <taxon>Actinomycetota</taxon>
        <taxon>Actinomycetes</taxon>
        <taxon>Micromonosporales</taxon>
        <taxon>Micromonosporaceae</taxon>
        <taxon>Rugosimonospora</taxon>
    </lineage>
</organism>
<accession>A0A8J3VP81</accession>
<dbReference type="AlphaFoldDB" id="A0A8J3VP81"/>
<keyword evidence="2" id="KW-0238">DNA-binding</keyword>
<keyword evidence="3" id="KW-0804">Transcription</keyword>
<evidence type="ECO:0000259" key="4">
    <source>
        <dbReference type="PROSITE" id="PS50932"/>
    </source>
</evidence>
<comment type="caution">
    <text evidence="5">The sequence shown here is derived from an EMBL/GenBank/DDBJ whole genome shotgun (WGS) entry which is preliminary data.</text>
</comment>
<evidence type="ECO:0000256" key="1">
    <source>
        <dbReference type="ARBA" id="ARBA00023015"/>
    </source>
</evidence>
<dbReference type="EMBL" id="BONZ01000017">
    <property type="protein sequence ID" value="GIH13825.1"/>
    <property type="molecule type" value="Genomic_DNA"/>
</dbReference>
<dbReference type="PANTHER" id="PTHR30146:SF109">
    <property type="entry name" value="HTH-TYPE TRANSCRIPTIONAL REGULATOR GALS"/>
    <property type="match status" value="1"/>
</dbReference>
<dbReference type="SUPFAM" id="SSF47413">
    <property type="entry name" value="lambda repressor-like DNA-binding domains"/>
    <property type="match status" value="1"/>
</dbReference>
<reference evidence="5" key="1">
    <citation type="submission" date="2021-01" db="EMBL/GenBank/DDBJ databases">
        <title>Whole genome shotgun sequence of Rugosimonospora africana NBRC 104875.</title>
        <authorList>
            <person name="Komaki H."/>
            <person name="Tamura T."/>
        </authorList>
    </citation>
    <scope>NUCLEOTIDE SEQUENCE</scope>
    <source>
        <strain evidence="5">NBRC 104875</strain>
    </source>
</reference>
<dbReference type="Gene3D" id="1.10.260.40">
    <property type="entry name" value="lambda repressor-like DNA-binding domains"/>
    <property type="match status" value="1"/>
</dbReference>
<evidence type="ECO:0000256" key="3">
    <source>
        <dbReference type="ARBA" id="ARBA00023163"/>
    </source>
</evidence>
<dbReference type="PROSITE" id="PS00356">
    <property type="entry name" value="HTH_LACI_1"/>
    <property type="match status" value="1"/>
</dbReference>
<dbReference type="PRINTS" id="PR00036">
    <property type="entry name" value="HTHLACI"/>
</dbReference>
<dbReference type="CDD" id="cd06267">
    <property type="entry name" value="PBP1_LacI_sugar_binding-like"/>
    <property type="match status" value="1"/>
</dbReference>
<dbReference type="Pfam" id="PF00532">
    <property type="entry name" value="Peripla_BP_1"/>
    <property type="match status" value="1"/>
</dbReference>
<dbReference type="InterPro" id="IPR001761">
    <property type="entry name" value="Peripla_BP/Lac1_sug-bd_dom"/>
</dbReference>
<dbReference type="SMART" id="SM00354">
    <property type="entry name" value="HTH_LACI"/>
    <property type="match status" value="1"/>
</dbReference>
<name>A0A8J3VP81_9ACTN</name>
<dbReference type="Proteomes" id="UP000642748">
    <property type="component" value="Unassembled WGS sequence"/>
</dbReference>
<dbReference type="SUPFAM" id="SSF53822">
    <property type="entry name" value="Periplasmic binding protein-like I"/>
    <property type="match status" value="1"/>
</dbReference>
<keyword evidence="6" id="KW-1185">Reference proteome</keyword>
<dbReference type="InterPro" id="IPR010982">
    <property type="entry name" value="Lambda_DNA-bd_dom_sf"/>
</dbReference>
<dbReference type="PANTHER" id="PTHR30146">
    <property type="entry name" value="LACI-RELATED TRANSCRIPTIONAL REPRESSOR"/>
    <property type="match status" value="1"/>
</dbReference>
<feature type="domain" description="HTH lacI-type" evidence="4">
    <location>
        <begin position="5"/>
        <end position="59"/>
    </location>
</feature>
<evidence type="ECO:0000256" key="2">
    <source>
        <dbReference type="ARBA" id="ARBA00023125"/>
    </source>
</evidence>
<dbReference type="Gene3D" id="3.40.50.2300">
    <property type="match status" value="2"/>
</dbReference>
<dbReference type="Pfam" id="PF00356">
    <property type="entry name" value="LacI"/>
    <property type="match status" value="1"/>
</dbReference>
<proteinExistence type="predicted"/>